<dbReference type="InterPro" id="IPR050194">
    <property type="entry name" value="Glycosyltransferase_grp1"/>
</dbReference>
<dbReference type="SUPFAM" id="SSF53756">
    <property type="entry name" value="UDP-Glycosyltransferase/glycogen phosphorylase"/>
    <property type="match status" value="1"/>
</dbReference>
<organism evidence="2 3">
    <name type="scientific">Carboxylicivirga mesophila</name>
    <dbReference type="NCBI Taxonomy" id="1166478"/>
    <lineage>
        <taxon>Bacteria</taxon>
        <taxon>Pseudomonadati</taxon>
        <taxon>Bacteroidota</taxon>
        <taxon>Bacteroidia</taxon>
        <taxon>Marinilabiliales</taxon>
        <taxon>Marinilabiliaceae</taxon>
        <taxon>Carboxylicivirga</taxon>
    </lineage>
</organism>
<reference evidence="2 3" key="1">
    <citation type="journal article" date="2014" name="Int. J. Syst. Evol. Microbiol.">
        <title>Carboxylicivirga gen. nov. in the family Marinilabiliaceae with two novel species, Carboxylicivirga mesophila sp. nov. and Carboxylicivirga taeanensis sp. nov., and reclassification of Cytophaga fermentans as Saccharicrinis fermentans gen. nov., comb. nov.</title>
        <authorList>
            <person name="Yang S.H."/>
            <person name="Seo H.S."/>
            <person name="Woo J.H."/>
            <person name="Oh H.M."/>
            <person name="Jang H."/>
            <person name="Lee J.H."/>
            <person name="Kim S.J."/>
            <person name="Kwon K.K."/>
        </authorList>
    </citation>
    <scope>NUCLEOTIDE SEQUENCE [LARGE SCALE GENOMIC DNA]</scope>
    <source>
        <strain evidence="2 3">JCM 18290</strain>
    </source>
</reference>
<sequence>MSQQTHRQKILIFIDWFLPGYKAGGPVRSMANMVEYLKEDYLFYIVTRNTDYTETIPYKGVNSNSWESFTENVYVYYADETHQTKHTYKLLLDEVSPGIVYINGVYSWRFSILPLLVAKRNSQTKVIVAARGMLAASAIDVKGGKKKLFLKLAKMAGLYKRTIFHATNEKEKQDINRVLGQRLKVQVADNLPKKALPEFKFIEKHQGELTLVSLARIAPEKNTLFALERLAELDEFEGTIQFDLYGQIYSDAYWKLCQEMISVLPSNIRVEHKGTVDAELVGTTIQNYHALFMPTRGENFGHVILESLSAGRPVLISDQTPWRGLEDEKSGWDVSLELKSRNVDELSPKTGSGEWCKVLGALLEMEQDEFDAWCRGARRRAESFVNNPELKEQYKCLFD</sequence>
<dbReference type="Gene3D" id="3.40.50.2000">
    <property type="entry name" value="Glycogen Phosphorylase B"/>
    <property type="match status" value="1"/>
</dbReference>
<evidence type="ECO:0000259" key="1">
    <source>
        <dbReference type="Pfam" id="PF00534"/>
    </source>
</evidence>
<protein>
    <submittedName>
        <fullName evidence="2">Glycosyltransferase</fullName>
    </submittedName>
</protein>
<evidence type="ECO:0000313" key="2">
    <source>
        <dbReference type="EMBL" id="MBS2212116.1"/>
    </source>
</evidence>
<feature type="domain" description="Glycosyl transferase family 1" evidence="1">
    <location>
        <begin position="200"/>
        <end position="320"/>
    </location>
</feature>
<evidence type="ECO:0000313" key="3">
    <source>
        <dbReference type="Proteomes" id="UP000721861"/>
    </source>
</evidence>
<dbReference type="PANTHER" id="PTHR45947">
    <property type="entry name" value="SULFOQUINOVOSYL TRANSFERASE SQD2"/>
    <property type="match status" value="1"/>
</dbReference>
<dbReference type="EMBL" id="JAGUCN010000013">
    <property type="protein sequence ID" value="MBS2212116.1"/>
    <property type="molecule type" value="Genomic_DNA"/>
</dbReference>
<dbReference type="PANTHER" id="PTHR45947:SF3">
    <property type="entry name" value="SULFOQUINOVOSYL TRANSFERASE SQD2"/>
    <property type="match status" value="1"/>
</dbReference>
<gene>
    <name evidence="2" type="ORF">KEM09_11920</name>
</gene>
<comment type="caution">
    <text evidence="2">The sequence shown here is derived from an EMBL/GenBank/DDBJ whole genome shotgun (WGS) entry which is preliminary data.</text>
</comment>
<accession>A0ABS5KC49</accession>
<dbReference type="Pfam" id="PF00534">
    <property type="entry name" value="Glycos_transf_1"/>
    <property type="match status" value="1"/>
</dbReference>
<name>A0ABS5KC49_9BACT</name>
<keyword evidence="3" id="KW-1185">Reference proteome</keyword>
<dbReference type="RefSeq" id="WP_212228589.1">
    <property type="nucleotide sequence ID" value="NZ_JAGUCN010000013.1"/>
</dbReference>
<dbReference type="InterPro" id="IPR001296">
    <property type="entry name" value="Glyco_trans_1"/>
</dbReference>
<dbReference type="Proteomes" id="UP000721861">
    <property type="component" value="Unassembled WGS sequence"/>
</dbReference>
<proteinExistence type="predicted"/>